<feature type="domain" description="Nudix hydrolase" evidence="3">
    <location>
        <begin position="45"/>
        <end position="177"/>
    </location>
</feature>
<protein>
    <submittedName>
        <fullName evidence="4">NUDIX hydrolase</fullName>
        <ecNumber evidence="4">3.6.1.13</ecNumber>
    </submittedName>
</protein>
<reference evidence="4 5" key="1">
    <citation type="journal article" date="2013" name="PLoS ONE">
        <title>Cultivation and Complete Genome Sequencing of Gloeobacter kilaueensis sp. nov., from a Lava Cave in Kilauea Caldera, Hawai'i.</title>
        <authorList>
            <person name="Saw J.H."/>
            <person name="Schatz M."/>
            <person name="Brown M.V."/>
            <person name="Kunkel D.D."/>
            <person name="Foster J.S."/>
            <person name="Shick H."/>
            <person name="Christensen S."/>
            <person name="Hou S."/>
            <person name="Wan X."/>
            <person name="Donachie S.P."/>
        </authorList>
    </citation>
    <scope>NUCLEOTIDE SEQUENCE [LARGE SCALE GENOMIC DNA]</scope>
    <source>
        <strain evidence="5">JS</strain>
    </source>
</reference>
<dbReference type="GO" id="GO:0006753">
    <property type="term" value="P:nucleoside phosphate metabolic process"/>
    <property type="evidence" value="ECO:0007669"/>
    <property type="project" value="TreeGrafter"/>
</dbReference>
<dbReference type="EMBL" id="CP003587">
    <property type="protein sequence ID" value="AGY56550.1"/>
    <property type="molecule type" value="Genomic_DNA"/>
</dbReference>
<dbReference type="Pfam" id="PF00293">
    <property type="entry name" value="NUDIX"/>
    <property type="match status" value="1"/>
</dbReference>
<dbReference type="KEGG" id="glj:GKIL_0303"/>
<evidence type="ECO:0000256" key="1">
    <source>
        <dbReference type="ARBA" id="ARBA00001946"/>
    </source>
</evidence>
<dbReference type="EC" id="3.6.1.13" evidence="4"/>
<gene>
    <name evidence="4" type="primary">nudF</name>
    <name evidence="4" type="ORF">GKIL_0303</name>
</gene>
<keyword evidence="5" id="KW-1185">Reference proteome</keyword>
<name>U5QFT5_GLOK1</name>
<dbReference type="GO" id="GO:0019693">
    <property type="term" value="P:ribose phosphate metabolic process"/>
    <property type="evidence" value="ECO:0007669"/>
    <property type="project" value="TreeGrafter"/>
</dbReference>
<dbReference type="PROSITE" id="PS51462">
    <property type="entry name" value="NUDIX"/>
    <property type="match status" value="1"/>
</dbReference>
<sequence>MGMAMESEMQSLWRTLERRTLAANPYWSYCCDRYLAPNGEASDYYYVHTPGSVLAVPLFDAQTVLMVRQYRYLNGRTSLEFPGGGCKAGRTPLACAQDELQEETGYRAAHWQELGGFNPCKGLTDEWCSVYLCRDLHAAPLANSDPFEITAAEVVTMASIPERIRGGDIWCGMTIAAWYLAGASL</sequence>
<comment type="cofactor">
    <cofactor evidence="1">
        <name>Mg(2+)</name>
        <dbReference type="ChEBI" id="CHEBI:18420"/>
    </cofactor>
</comment>
<accession>U5QFT5</accession>
<evidence type="ECO:0000259" key="3">
    <source>
        <dbReference type="PROSITE" id="PS51462"/>
    </source>
</evidence>
<organism evidence="4 5">
    <name type="scientific">Gloeobacter kilaueensis (strain ATCC BAA-2537 / CCAP 1431/1 / ULC 316 / JS1)</name>
    <dbReference type="NCBI Taxonomy" id="1183438"/>
    <lineage>
        <taxon>Bacteria</taxon>
        <taxon>Bacillati</taxon>
        <taxon>Cyanobacteriota</taxon>
        <taxon>Cyanophyceae</taxon>
        <taxon>Gloeobacterales</taxon>
        <taxon>Gloeobacteraceae</taxon>
        <taxon>Gloeobacter</taxon>
    </lineage>
</organism>
<proteinExistence type="predicted"/>
<dbReference type="SUPFAM" id="SSF55811">
    <property type="entry name" value="Nudix"/>
    <property type="match status" value="1"/>
</dbReference>
<dbReference type="GO" id="GO:0047631">
    <property type="term" value="F:ADP-ribose diphosphatase activity"/>
    <property type="evidence" value="ECO:0007669"/>
    <property type="project" value="UniProtKB-EC"/>
</dbReference>
<keyword evidence="2 4" id="KW-0378">Hydrolase</keyword>
<dbReference type="CDD" id="cd24161">
    <property type="entry name" value="NUDIX_ADPRase_Ndx2"/>
    <property type="match status" value="1"/>
</dbReference>
<dbReference type="Proteomes" id="UP000017396">
    <property type="component" value="Chromosome"/>
</dbReference>
<dbReference type="OrthoDB" id="9806150at2"/>
<dbReference type="STRING" id="1183438.GKIL_0303"/>
<evidence type="ECO:0000313" key="4">
    <source>
        <dbReference type="EMBL" id="AGY56550.1"/>
    </source>
</evidence>
<dbReference type="HOGENOM" id="CLU_062658_5_2_3"/>
<evidence type="ECO:0000313" key="5">
    <source>
        <dbReference type="Proteomes" id="UP000017396"/>
    </source>
</evidence>
<evidence type="ECO:0000256" key="2">
    <source>
        <dbReference type="ARBA" id="ARBA00022801"/>
    </source>
</evidence>
<dbReference type="InterPro" id="IPR015797">
    <property type="entry name" value="NUDIX_hydrolase-like_dom_sf"/>
</dbReference>
<dbReference type="GO" id="GO:0005829">
    <property type="term" value="C:cytosol"/>
    <property type="evidence" value="ECO:0007669"/>
    <property type="project" value="TreeGrafter"/>
</dbReference>
<dbReference type="AlphaFoldDB" id="U5QFT5"/>
<dbReference type="InterPro" id="IPR000086">
    <property type="entry name" value="NUDIX_hydrolase_dom"/>
</dbReference>
<dbReference type="PANTHER" id="PTHR11839">
    <property type="entry name" value="UDP/ADP-SUGAR PYROPHOSPHATASE"/>
    <property type="match status" value="1"/>
</dbReference>
<dbReference type="eggNOG" id="COG0494">
    <property type="taxonomic scope" value="Bacteria"/>
</dbReference>
<dbReference type="Gene3D" id="3.90.79.10">
    <property type="entry name" value="Nucleoside Triphosphate Pyrophosphohydrolase"/>
    <property type="match status" value="1"/>
</dbReference>
<dbReference type="PANTHER" id="PTHR11839:SF18">
    <property type="entry name" value="NUDIX HYDROLASE DOMAIN-CONTAINING PROTEIN"/>
    <property type="match status" value="1"/>
</dbReference>